<comment type="cofactor">
    <cofactor evidence="1">
        <name>Ca(2+)</name>
        <dbReference type="ChEBI" id="CHEBI:29108"/>
    </cofactor>
</comment>
<accession>A0ABQ9ETQ8</accession>
<keyword evidence="6" id="KW-0325">Glycoprotein</keyword>
<keyword evidence="10" id="KW-1185">Reference proteome</keyword>
<dbReference type="PROSITE" id="PS00523">
    <property type="entry name" value="SULFATASE_1"/>
    <property type="match status" value="1"/>
</dbReference>
<evidence type="ECO:0000256" key="7">
    <source>
        <dbReference type="SAM" id="MobiDB-lite"/>
    </source>
</evidence>
<evidence type="ECO:0000256" key="3">
    <source>
        <dbReference type="ARBA" id="ARBA00022723"/>
    </source>
</evidence>
<evidence type="ECO:0000256" key="6">
    <source>
        <dbReference type="ARBA" id="ARBA00023180"/>
    </source>
</evidence>
<dbReference type="SUPFAM" id="SSF53649">
    <property type="entry name" value="Alkaline phosphatase-like"/>
    <property type="match status" value="2"/>
</dbReference>
<dbReference type="InterPro" id="IPR017850">
    <property type="entry name" value="Alkaline_phosphatase_core_sf"/>
</dbReference>
<dbReference type="EMBL" id="JARBDR010000793">
    <property type="protein sequence ID" value="KAJ8306795.1"/>
    <property type="molecule type" value="Genomic_DNA"/>
</dbReference>
<protein>
    <recommendedName>
        <fullName evidence="8">Sulfatase N-terminal domain-containing protein</fullName>
    </recommendedName>
</protein>
<feature type="domain" description="Sulfatase N-terminal" evidence="8">
    <location>
        <begin position="291"/>
        <end position="388"/>
    </location>
</feature>
<proteinExistence type="inferred from homology"/>
<dbReference type="PANTHER" id="PTHR10342:SF273">
    <property type="entry name" value="RE14504P"/>
    <property type="match status" value="1"/>
</dbReference>
<evidence type="ECO:0000313" key="10">
    <source>
        <dbReference type="Proteomes" id="UP001217089"/>
    </source>
</evidence>
<dbReference type="CDD" id="cd16029">
    <property type="entry name" value="4-S"/>
    <property type="match status" value="1"/>
</dbReference>
<evidence type="ECO:0000256" key="2">
    <source>
        <dbReference type="ARBA" id="ARBA00008779"/>
    </source>
</evidence>
<organism evidence="9 10">
    <name type="scientific">Tegillarca granosa</name>
    <name type="common">Malaysian cockle</name>
    <name type="synonym">Anadara granosa</name>
    <dbReference type="NCBI Taxonomy" id="220873"/>
    <lineage>
        <taxon>Eukaryota</taxon>
        <taxon>Metazoa</taxon>
        <taxon>Spiralia</taxon>
        <taxon>Lophotrochozoa</taxon>
        <taxon>Mollusca</taxon>
        <taxon>Bivalvia</taxon>
        <taxon>Autobranchia</taxon>
        <taxon>Pteriomorphia</taxon>
        <taxon>Arcoida</taxon>
        <taxon>Arcoidea</taxon>
        <taxon>Arcidae</taxon>
        <taxon>Tegillarca</taxon>
    </lineage>
</organism>
<dbReference type="Pfam" id="PF00884">
    <property type="entry name" value="Sulfatase"/>
    <property type="match status" value="2"/>
</dbReference>
<dbReference type="PANTHER" id="PTHR10342">
    <property type="entry name" value="ARYLSULFATASE"/>
    <property type="match status" value="1"/>
</dbReference>
<feature type="region of interest" description="Disordered" evidence="7">
    <location>
        <begin position="562"/>
        <end position="587"/>
    </location>
</feature>
<evidence type="ECO:0000313" key="9">
    <source>
        <dbReference type="EMBL" id="KAJ8306795.1"/>
    </source>
</evidence>
<dbReference type="Proteomes" id="UP001217089">
    <property type="component" value="Unassembled WGS sequence"/>
</dbReference>
<dbReference type="InterPro" id="IPR000917">
    <property type="entry name" value="Sulfatase_N"/>
</dbReference>
<gene>
    <name evidence="9" type="ORF">KUTeg_014879</name>
</gene>
<dbReference type="InterPro" id="IPR047115">
    <property type="entry name" value="ARSB"/>
</dbReference>
<dbReference type="Gene3D" id="3.30.1120.10">
    <property type="match status" value="1"/>
</dbReference>
<comment type="caution">
    <text evidence="9">The sequence shown here is derived from an EMBL/GenBank/DDBJ whole genome shotgun (WGS) entry which is preliminary data.</text>
</comment>
<evidence type="ECO:0000259" key="8">
    <source>
        <dbReference type="Pfam" id="PF00884"/>
    </source>
</evidence>
<dbReference type="Gene3D" id="3.40.720.10">
    <property type="entry name" value="Alkaline Phosphatase, subunit A"/>
    <property type="match status" value="3"/>
</dbReference>
<keyword evidence="4" id="KW-0378">Hydrolase</keyword>
<keyword evidence="5" id="KW-0106">Calcium</keyword>
<sequence length="587" mass="65818">MLRLCPFMTMNHMDPILNTTGIYSMDYKCFLLCVAVIELIIVVHGATRPHIIVIVADDLGWNDVSFHGSKQIPTPNIDNLAYDGIILNNYYVSPICTPTRGAFMTGRHPIHTGLQHGVILGAEPYGLPLNETIMPQYLKTLGYRTHMVGKLLPFSFQWHLGFFQKAYEPVARGFETHYGYYQGCGDYYDHSYEAVEWHLGFYKAEHTPLQRGFDTYRGHYLGCGDYYVHASEPVEGWFGYDFRRNASLDYSAIGQYSTELFNNEAVKIINQHNVSEVRFWVFYYANSQSCMVSALDDSVGNVVNALKKKGLYDNSIIVFTTDNGGPANGFDGNAANNSPLRGLKATLWEGGVRGVGFIHSPLLKTKSYVAEQLIHVCDWMPTLFRAAGGDPSTLKNSDGLDLWEMLSNNAKAIRTEVLHNIDPKEKKGAIRVGDYKLLVGGINMNHDGWYPPWQVEEDSKTHHVDFIKKFNKRSIGNPFEIEQFENIPESMSLGTSGMSLGTPVKVKCGVKPANASTNCEPLKAACLYHIPSDPCEFNNIALQNKDTVQKLLDRLNEYANTMVPPLNKPQDPAGNPQNNNGAWVPWM</sequence>
<name>A0ABQ9ETQ8_TEGGR</name>
<comment type="similarity">
    <text evidence="2">Belongs to the sulfatase family.</text>
</comment>
<evidence type="ECO:0000256" key="5">
    <source>
        <dbReference type="ARBA" id="ARBA00022837"/>
    </source>
</evidence>
<feature type="domain" description="Sulfatase N-terminal" evidence="8">
    <location>
        <begin position="49"/>
        <end position="281"/>
    </location>
</feature>
<evidence type="ECO:0000256" key="1">
    <source>
        <dbReference type="ARBA" id="ARBA00001913"/>
    </source>
</evidence>
<keyword evidence="3" id="KW-0479">Metal-binding</keyword>
<evidence type="ECO:0000256" key="4">
    <source>
        <dbReference type="ARBA" id="ARBA00022801"/>
    </source>
</evidence>
<dbReference type="InterPro" id="IPR024607">
    <property type="entry name" value="Sulfatase_CS"/>
</dbReference>
<reference evidence="9 10" key="1">
    <citation type="submission" date="2022-12" db="EMBL/GenBank/DDBJ databases">
        <title>Chromosome-level genome of Tegillarca granosa.</title>
        <authorList>
            <person name="Kim J."/>
        </authorList>
    </citation>
    <scope>NUCLEOTIDE SEQUENCE [LARGE SCALE GENOMIC DNA]</scope>
    <source>
        <strain evidence="9">Teg-2019</strain>
        <tissue evidence="9">Adductor muscle</tissue>
    </source>
</reference>